<feature type="transmembrane region" description="Helical" evidence="1">
    <location>
        <begin position="92"/>
        <end position="111"/>
    </location>
</feature>
<dbReference type="EMBL" id="JBHSQO010000002">
    <property type="protein sequence ID" value="MFC6088079.1"/>
    <property type="molecule type" value="Genomic_DNA"/>
</dbReference>
<evidence type="ECO:0000313" key="3">
    <source>
        <dbReference type="Proteomes" id="UP001596220"/>
    </source>
</evidence>
<dbReference type="Proteomes" id="UP001596220">
    <property type="component" value="Unassembled WGS sequence"/>
</dbReference>
<evidence type="ECO:0000313" key="2">
    <source>
        <dbReference type="EMBL" id="MFC6088079.1"/>
    </source>
</evidence>
<name>A0ABW1NZF6_9PSEU</name>
<keyword evidence="1" id="KW-1133">Transmembrane helix</keyword>
<comment type="caution">
    <text evidence="2">The sequence shown here is derived from an EMBL/GenBank/DDBJ whole genome shotgun (WGS) entry which is preliminary data.</text>
</comment>
<gene>
    <name evidence="2" type="ORF">ACFP3R_02220</name>
</gene>
<dbReference type="RefSeq" id="WP_380632196.1">
    <property type="nucleotide sequence ID" value="NZ_JBHSQO010000002.1"/>
</dbReference>
<organism evidence="2 3">
    <name type="scientific">Saccharothrix lopnurensis</name>
    <dbReference type="NCBI Taxonomy" id="1670621"/>
    <lineage>
        <taxon>Bacteria</taxon>
        <taxon>Bacillati</taxon>
        <taxon>Actinomycetota</taxon>
        <taxon>Actinomycetes</taxon>
        <taxon>Pseudonocardiales</taxon>
        <taxon>Pseudonocardiaceae</taxon>
        <taxon>Saccharothrix</taxon>
    </lineage>
</organism>
<keyword evidence="3" id="KW-1185">Reference proteome</keyword>
<protein>
    <submittedName>
        <fullName evidence="2">Uncharacterized protein</fullName>
    </submittedName>
</protein>
<evidence type="ECO:0000256" key="1">
    <source>
        <dbReference type="SAM" id="Phobius"/>
    </source>
</evidence>
<reference evidence="3" key="1">
    <citation type="journal article" date="2019" name="Int. J. Syst. Evol. Microbiol.">
        <title>The Global Catalogue of Microorganisms (GCM) 10K type strain sequencing project: providing services to taxonomists for standard genome sequencing and annotation.</title>
        <authorList>
            <consortium name="The Broad Institute Genomics Platform"/>
            <consortium name="The Broad Institute Genome Sequencing Center for Infectious Disease"/>
            <person name="Wu L."/>
            <person name="Ma J."/>
        </authorList>
    </citation>
    <scope>NUCLEOTIDE SEQUENCE [LARGE SCALE GENOMIC DNA]</scope>
    <source>
        <strain evidence="3">CGMCC 4.7246</strain>
    </source>
</reference>
<sequence length="123" mass="12805">MDDFGPDGTQPLPPPRLFPDALAGLVTGEASAFTQVEPPVVVVVPPVVVEPPVVHARRGSVRRQAPRPTPLVPVALAPHAALPAEPKKGRGALAGCLIGLVVLAGLLFNVLREIIEAVAELLR</sequence>
<keyword evidence="1" id="KW-0812">Transmembrane</keyword>
<keyword evidence="1" id="KW-0472">Membrane</keyword>
<proteinExistence type="predicted"/>
<accession>A0ABW1NZF6</accession>